<evidence type="ECO:0000313" key="7">
    <source>
        <dbReference type="EMBL" id="MFD0848967.1"/>
    </source>
</evidence>
<keyword evidence="8" id="KW-1185">Reference proteome</keyword>
<dbReference type="PANTHER" id="PTHR43776:SF7">
    <property type="entry name" value="D,D-DIPEPTIDE TRANSPORT ATP-BINDING PROTEIN DDPF-RELATED"/>
    <property type="match status" value="1"/>
</dbReference>
<protein>
    <submittedName>
        <fullName evidence="7">Dipeptide ABC transporter ATP-binding protein</fullName>
    </submittedName>
</protein>
<comment type="similarity">
    <text evidence="2">Belongs to the ABC transporter superfamily.</text>
</comment>
<dbReference type="InterPro" id="IPR013563">
    <property type="entry name" value="Oligopep_ABC_C"/>
</dbReference>
<comment type="subcellular location">
    <subcellularLocation>
        <location evidence="1">Cell inner membrane</location>
        <topology evidence="1">Peripheral membrane protein</topology>
    </subcellularLocation>
</comment>
<dbReference type="Pfam" id="PF08352">
    <property type="entry name" value="oligo_HPY"/>
    <property type="match status" value="2"/>
</dbReference>
<dbReference type="Gene3D" id="3.40.50.300">
    <property type="entry name" value="P-loop containing nucleotide triphosphate hydrolases"/>
    <property type="match status" value="2"/>
</dbReference>
<dbReference type="EMBL" id="JBHTIK010000005">
    <property type="protein sequence ID" value="MFD0848967.1"/>
    <property type="molecule type" value="Genomic_DNA"/>
</dbReference>
<dbReference type="Proteomes" id="UP001597124">
    <property type="component" value="Unassembled WGS sequence"/>
</dbReference>
<dbReference type="SMART" id="SM00382">
    <property type="entry name" value="AAA"/>
    <property type="match status" value="2"/>
</dbReference>
<dbReference type="CDD" id="cd03257">
    <property type="entry name" value="ABC_NikE_OppD_transporters"/>
    <property type="match status" value="2"/>
</dbReference>
<organism evidence="7 8">
    <name type="scientific">Sphingosinicella xenopeptidilytica</name>
    <dbReference type="NCBI Taxonomy" id="364098"/>
    <lineage>
        <taxon>Bacteria</taxon>
        <taxon>Pseudomonadati</taxon>
        <taxon>Pseudomonadota</taxon>
        <taxon>Alphaproteobacteria</taxon>
        <taxon>Sphingomonadales</taxon>
        <taxon>Sphingosinicellaceae</taxon>
        <taxon>Sphingosinicella</taxon>
    </lineage>
</organism>
<dbReference type="InterPro" id="IPR017871">
    <property type="entry name" value="ABC_transporter-like_CS"/>
</dbReference>
<dbReference type="Pfam" id="PF00005">
    <property type="entry name" value="ABC_tran"/>
    <property type="match status" value="2"/>
</dbReference>
<name>A0ABW3C495_SPHXN</name>
<dbReference type="InterPro" id="IPR003439">
    <property type="entry name" value="ABC_transporter-like_ATP-bd"/>
</dbReference>
<proteinExistence type="inferred from homology"/>
<dbReference type="GO" id="GO:0005524">
    <property type="term" value="F:ATP binding"/>
    <property type="evidence" value="ECO:0007669"/>
    <property type="project" value="UniProtKB-KW"/>
</dbReference>
<evidence type="ECO:0000256" key="3">
    <source>
        <dbReference type="ARBA" id="ARBA00022448"/>
    </source>
</evidence>
<dbReference type="RefSeq" id="WP_381490669.1">
    <property type="nucleotide sequence ID" value="NZ_JBHTIK010000005.1"/>
</dbReference>
<evidence type="ECO:0000256" key="5">
    <source>
        <dbReference type="ARBA" id="ARBA00022840"/>
    </source>
</evidence>
<dbReference type="InterPro" id="IPR003593">
    <property type="entry name" value="AAA+_ATPase"/>
</dbReference>
<dbReference type="PROSITE" id="PS00211">
    <property type="entry name" value="ABC_TRANSPORTER_1"/>
    <property type="match status" value="2"/>
</dbReference>
<keyword evidence="4" id="KW-0547">Nucleotide-binding</keyword>
<dbReference type="InterPro" id="IPR050319">
    <property type="entry name" value="ABC_transp_ATP-bind"/>
</dbReference>
<evidence type="ECO:0000313" key="8">
    <source>
        <dbReference type="Proteomes" id="UP001597124"/>
    </source>
</evidence>
<gene>
    <name evidence="7" type="ORF">ACFQ00_11575</name>
</gene>
<keyword evidence="5 7" id="KW-0067">ATP-binding</keyword>
<dbReference type="SUPFAM" id="SSF52540">
    <property type="entry name" value="P-loop containing nucleoside triphosphate hydrolases"/>
    <property type="match status" value="2"/>
</dbReference>
<reference evidence="8" key="1">
    <citation type="journal article" date="2019" name="Int. J. Syst. Evol. Microbiol.">
        <title>The Global Catalogue of Microorganisms (GCM) 10K type strain sequencing project: providing services to taxonomists for standard genome sequencing and annotation.</title>
        <authorList>
            <consortium name="The Broad Institute Genomics Platform"/>
            <consortium name="The Broad Institute Genome Sequencing Center for Infectious Disease"/>
            <person name="Wu L."/>
            <person name="Ma J."/>
        </authorList>
    </citation>
    <scope>NUCLEOTIDE SEQUENCE [LARGE SCALE GENOMIC DNA]</scope>
    <source>
        <strain evidence="8">CCUG 52537</strain>
    </source>
</reference>
<dbReference type="PROSITE" id="PS50893">
    <property type="entry name" value="ABC_TRANSPORTER_2"/>
    <property type="match status" value="2"/>
</dbReference>
<evidence type="ECO:0000256" key="2">
    <source>
        <dbReference type="ARBA" id="ARBA00005417"/>
    </source>
</evidence>
<feature type="domain" description="ABC transporter" evidence="6">
    <location>
        <begin position="6"/>
        <end position="252"/>
    </location>
</feature>
<evidence type="ECO:0000256" key="4">
    <source>
        <dbReference type="ARBA" id="ARBA00022741"/>
    </source>
</evidence>
<accession>A0ABW3C495</accession>
<comment type="caution">
    <text evidence="7">The sequence shown here is derived from an EMBL/GenBank/DDBJ whole genome shotgun (WGS) entry which is preliminary data.</text>
</comment>
<evidence type="ECO:0000256" key="1">
    <source>
        <dbReference type="ARBA" id="ARBA00004417"/>
    </source>
</evidence>
<dbReference type="NCBIfam" id="NF008453">
    <property type="entry name" value="PRK11308.1"/>
    <property type="match status" value="2"/>
</dbReference>
<evidence type="ECO:0000259" key="6">
    <source>
        <dbReference type="PROSITE" id="PS50893"/>
    </source>
</evidence>
<feature type="domain" description="ABC transporter" evidence="6">
    <location>
        <begin position="276"/>
        <end position="517"/>
    </location>
</feature>
<dbReference type="PANTHER" id="PTHR43776">
    <property type="entry name" value="TRANSPORT ATP-BINDING PROTEIN"/>
    <property type="match status" value="1"/>
</dbReference>
<sequence length="523" mass="55997">MTPSALEISGLSIASSDKLLVKGVNLGVKHGEILALAGESGSGKSMTARAVVSLLPPGVRRLSGSIRLGGDDLTAMADTDLRKVRGKRVGMVLQEPLSSLNPAMRIGDQLVEALLWHEKLSRREARQRAIAMLERVRIGDAEALLRAYPHEFSGGMRQRIMLASVFLLKPELIIADEPTTALDALAQREVLDLMVELGRDSGAAVLLITHNLALANRYADSLAVMNNGDIVESGQARVVLAAPAQPYTRKLVEAVPRRSEIAMPAPRADGDPLLSVRGLSVEYPARGGASVAAKRALDDVSFDAWKGEFIGVVGGSGSGKTTLGRAIMGLVSPSSGSVRFVGEPLSMPRSPAFRARTQMIFQDPYSSLDPRRKLVNAVADPLRHEADLSAAERRDRANALLEKVGLGGFGERLPHQLSGGQRQRVAIARALVREPDLVVADEPTSALDMTIQAQILVLLQTLQAERGFTCLFISHDLAAIEQVASRALVMDGGRVVETGDAGMIFAHPAHQFTRALVEASPRF</sequence>
<keyword evidence="3" id="KW-0813">Transport</keyword>
<dbReference type="NCBIfam" id="NF007739">
    <property type="entry name" value="PRK10419.1"/>
    <property type="match status" value="2"/>
</dbReference>
<dbReference type="InterPro" id="IPR027417">
    <property type="entry name" value="P-loop_NTPase"/>
</dbReference>